<evidence type="ECO:0000313" key="2">
    <source>
        <dbReference type="EMBL" id="MEU8132179.1"/>
    </source>
</evidence>
<protein>
    <submittedName>
        <fullName evidence="2">Uncharacterized protein</fullName>
    </submittedName>
</protein>
<gene>
    <name evidence="2" type="ORF">AB0C36_01580</name>
</gene>
<dbReference type="EMBL" id="JBEZFP010000002">
    <property type="protein sequence ID" value="MEU8132179.1"/>
    <property type="molecule type" value="Genomic_DNA"/>
</dbReference>
<accession>A0ABV3D8W2</accession>
<dbReference type="Proteomes" id="UP001551482">
    <property type="component" value="Unassembled WGS sequence"/>
</dbReference>
<evidence type="ECO:0000313" key="3">
    <source>
        <dbReference type="Proteomes" id="UP001551482"/>
    </source>
</evidence>
<comment type="caution">
    <text evidence="2">The sequence shown here is derived from an EMBL/GenBank/DDBJ whole genome shotgun (WGS) entry which is preliminary data.</text>
</comment>
<organism evidence="2 3">
    <name type="scientific">Streptodolium elevatio</name>
    <dbReference type="NCBI Taxonomy" id="3157996"/>
    <lineage>
        <taxon>Bacteria</taxon>
        <taxon>Bacillati</taxon>
        <taxon>Actinomycetota</taxon>
        <taxon>Actinomycetes</taxon>
        <taxon>Kitasatosporales</taxon>
        <taxon>Streptomycetaceae</taxon>
        <taxon>Streptodolium</taxon>
    </lineage>
</organism>
<keyword evidence="3" id="KW-1185">Reference proteome</keyword>
<dbReference type="RefSeq" id="WP_358347583.1">
    <property type="nucleotide sequence ID" value="NZ_JBEZFP010000002.1"/>
</dbReference>
<proteinExistence type="predicted"/>
<reference evidence="2 3" key="1">
    <citation type="submission" date="2024-06" db="EMBL/GenBank/DDBJ databases">
        <title>The Natural Products Discovery Center: Release of the First 8490 Sequenced Strains for Exploring Actinobacteria Biosynthetic Diversity.</title>
        <authorList>
            <person name="Kalkreuter E."/>
            <person name="Kautsar S.A."/>
            <person name="Yang D."/>
            <person name="Bader C.D."/>
            <person name="Teijaro C.N."/>
            <person name="Fluegel L."/>
            <person name="Davis C.M."/>
            <person name="Simpson J.R."/>
            <person name="Lauterbach L."/>
            <person name="Steele A.D."/>
            <person name="Gui C."/>
            <person name="Meng S."/>
            <person name="Li G."/>
            <person name="Viehrig K."/>
            <person name="Ye F."/>
            <person name="Su P."/>
            <person name="Kiefer A.F."/>
            <person name="Nichols A."/>
            <person name="Cepeda A.J."/>
            <person name="Yan W."/>
            <person name="Fan B."/>
            <person name="Jiang Y."/>
            <person name="Adhikari A."/>
            <person name="Zheng C.-J."/>
            <person name="Schuster L."/>
            <person name="Cowan T.M."/>
            <person name="Smanski M.J."/>
            <person name="Chevrette M.G."/>
            <person name="De Carvalho L.P.S."/>
            <person name="Shen B."/>
        </authorList>
    </citation>
    <scope>NUCLEOTIDE SEQUENCE [LARGE SCALE GENOMIC DNA]</scope>
    <source>
        <strain evidence="2 3">NPDC048946</strain>
    </source>
</reference>
<sequence length="50" mass="5607">MAGQREWGAGGEDHDQRGADHEAQQYGDQHHQDDDDHDEEEQACAGRSTE</sequence>
<feature type="region of interest" description="Disordered" evidence="1">
    <location>
        <begin position="1"/>
        <end position="50"/>
    </location>
</feature>
<feature type="compositionally biased region" description="Basic and acidic residues" evidence="1">
    <location>
        <begin position="11"/>
        <end position="34"/>
    </location>
</feature>
<name>A0ABV3D8W2_9ACTN</name>
<evidence type="ECO:0000256" key="1">
    <source>
        <dbReference type="SAM" id="MobiDB-lite"/>
    </source>
</evidence>